<feature type="compositionally biased region" description="Polar residues" evidence="7">
    <location>
        <begin position="1"/>
        <end position="14"/>
    </location>
</feature>
<dbReference type="PROSITE" id="PS50110">
    <property type="entry name" value="RESPONSE_REGULATORY"/>
    <property type="match status" value="1"/>
</dbReference>
<evidence type="ECO:0000313" key="11">
    <source>
        <dbReference type="Proteomes" id="UP000253153"/>
    </source>
</evidence>
<dbReference type="GO" id="GO:0000155">
    <property type="term" value="F:phosphorelay sensor kinase activity"/>
    <property type="evidence" value="ECO:0007669"/>
    <property type="project" value="InterPro"/>
</dbReference>
<feature type="domain" description="Histidine kinase" evidence="8">
    <location>
        <begin position="551"/>
        <end position="842"/>
    </location>
</feature>
<dbReference type="Gene3D" id="1.10.287.130">
    <property type="match status" value="1"/>
</dbReference>
<proteinExistence type="predicted"/>
<dbReference type="PRINTS" id="PR00344">
    <property type="entry name" value="BCTRLSENSOR"/>
</dbReference>
<feature type="compositionally biased region" description="Basic and acidic residues" evidence="7">
    <location>
        <begin position="265"/>
        <end position="284"/>
    </location>
</feature>
<evidence type="ECO:0000256" key="3">
    <source>
        <dbReference type="ARBA" id="ARBA00022553"/>
    </source>
</evidence>
<evidence type="ECO:0000256" key="5">
    <source>
        <dbReference type="ARBA" id="ARBA00022777"/>
    </source>
</evidence>
<dbReference type="InterPro" id="IPR001789">
    <property type="entry name" value="Sig_transdc_resp-reg_receiver"/>
</dbReference>
<dbReference type="SMART" id="SM00448">
    <property type="entry name" value="REC"/>
    <property type="match status" value="1"/>
</dbReference>
<accession>A0A366QM77</accession>
<dbReference type="PROSITE" id="PS50109">
    <property type="entry name" value="HIS_KIN"/>
    <property type="match status" value="1"/>
</dbReference>
<keyword evidence="11" id="KW-1185">Reference proteome</keyword>
<dbReference type="InterPro" id="IPR003018">
    <property type="entry name" value="GAF"/>
</dbReference>
<feature type="domain" description="Response regulatory" evidence="9">
    <location>
        <begin position="933"/>
        <end position="1061"/>
    </location>
</feature>
<dbReference type="AlphaFoldDB" id="A0A366QM77"/>
<dbReference type="GO" id="GO:0009927">
    <property type="term" value="F:histidine phosphotransfer kinase activity"/>
    <property type="evidence" value="ECO:0007669"/>
    <property type="project" value="TreeGrafter"/>
</dbReference>
<keyword evidence="3 6" id="KW-0597">Phosphoprotein</keyword>
<dbReference type="Gene3D" id="3.30.565.10">
    <property type="entry name" value="Histidine kinase-like ATPase, C-terminal domain"/>
    <property type="match status" value="1"/>
</dbReference>
<dbReference type="Gene3D" id="3.30.450.40">
    <property type="match status" value="1"/>
</dbReference>
<comment type="caution">
    <text evidence="10">The sequence shown here is derived from an EMBL/GenBank/DDBJ whole genome shotgun (WGS) entry which is preliminary data.</text>
</comment>
<dbReference type="PANTHER" id="PTHR43047">
    <property type="entry name" value="TWO-COMPONENT HISTIDINE PROTEIN KINASE"/>
    <property type="match status" value="1"/>
</dbReference>
<dbReference type="InterPro" id="IPR029016">
    <property type="entry name" value="GAF-like_dom_sf"/>
</dbReference>
<dbReference type="SMART" id="SM00388">
    <property type="entry name" value="HisKA"/>
    <property type="match status" value="1"/>
</dbReference>
<dbReference type="Proteomes" id="UP000253153">
    <property type="component" value="Unassembled WGS sequence"/>
</dbReference>
<dbReference type="InterPro" id="IPR005467">
    <property type="entry name" value="His_kinase_dom"/>
</dbReference>
<dbReference type="InterPro" id="IPR011006">
    <property type="entry name" value="CheY-like_superfamily"/>
</dbReference>
<dbReference type="InterPro" id="IPR036097">
    <property type="entry name" value="HisK_dim/P_sf"/>
</dbReference>
<dbReference type="SUPFAM" id="SSF55874">
    <property type="entry name" value="ATPase domain of HSP90 chaperone/DNA topoisomerase II/histidine kinase"/>
    <property type="match status" value="1"/>
</dbReference>
<dbReference type="Pfam" id="PF02518">
    <property type="entry name" value="HATPase_c"/>
    <property type="match status" value="1"/>
</dbReference>
<feature type="region of interest" description="Disordered" evidence="7">
    <location>
        <begin position="256"/>
        <end position="290"/>
    </location>
</feature>
<keyword evidence="4" id="KW-0808">Transferase</keyword>
<dbReference type="Pfam" id="PF00072">
    <property type="entry name" value="Response_reg"/>
    <property type="match status" value="1"/>
</dbReference>
<dbReference type="Pfam" id="PF00512">
    <property type="entry name" value="HisKA"/>
    <property type="match status" value="1"/>
</dbReference>
<feature type="region of interest" description="Disordered" evidence="7">
    <location>
        <begin position="672"/>
        <end position="705"/>
    </location>
</feature>
<dbReference type="Gene3D" id="3.40.50.2300">
    <property type="match status" value="1"/>
</dbReference>
<dbReference type="RefSeq" id="XP_031010605.1">
    <property type="nucleotide sequence ID" value="XM_031165336.1"/>
</dbReference>
<dbReference type="SUPFAM" id="SSF47384">
    <property type="entry name" value="Homodimeric domain of signal transducing histidine kinase"/>
    <property type="match status" value="1"/>
</dbReference>
<evidence type="ECO:0000259" key="8">
    <source>
        <dbReference type="PROSITE" id="PS50109"/>
    </source>
</evidence>
<protein>
    <recommendedName>
        <fullName evidence="2">histidine kinase</fullName>
        <ecNumber evidence="2">2.7.13.3</ecNumber>
    </recommendedName>
</protein>
<dbReference type="InterPro" id="IPR004358">
    <property type="entry name" value="Sig_transdc_His_kin-like_C"/>
</dbReference>
<evidence type="ECO:0000256" key="7">
    <source>
        <dbReference type="SAM" id="MobiDB-lite"/>
    </source>
</evidence>
<dbReference type="CDD" id="cd17546">
    <property type="entry name" value="REC_hyHK_CKI1_RcsC-like"/>
    <property type="match status" value="1"/>
</dbReference>
<dbReference type="SUPFAM" id="SSF55781">
    <property type="entry name" value="GAF domain-like"/>
    <property type="match status" value="1"/>
</dbReference>
<dbReference type="Pfam" id="PF01590">
    <property type="entry name" value="GAF"/>
    <property type="match status" value="1"/>
</dbReference>
<evidence type="ECO:0000256" key="1">
    <source>
        <dbReference type="ARBA" id="ARBA00000085"/>
    </source>
</evidence>
<dbReference type="OrthoDB" id="303614at2759"/>
<dbReference type="InterPro" id="IPR036890">
    <property type="entry name" value="HATPase_C_sf"/>
</dbReference>
<dbReference type="SMART" id="SM00387">
    <property type="entry name" value="HATPase_c"/>
    <property type="match status" value="1"/>
</dbReference>
<name>A0A366QM77_9HYPO</name>
<gene>
    <name evidence="10" type="ORF">FIESC28_11209</name>
</gene>
<dbReference type="InterPro" id="IPR003661">
    <property type="entry name" value="HisK_dim/P_dom"/>
</dbReference>
<dbReference type="EC" id="2.7.13.3" evidence="2"/>
<evidence type="ECO:0000313" key="10">
    <source>
        <dbReference type="EMBL" id="RBR06031.1"/>
    </source>
</evidence>
<sequence>MKSASSPIDNTSTAEDTRVTEYIRDRETARYDELLRARCLPIGQRNGTNLSASPDNILTSFAQLATCRTMTERSMISLFDETEQYVVAEATPTTSLLPTPRPDNSRDAFWLCGSYIPRNDGICDYMLRAADRSCTASTPDELPVFVVQDLVTDPRFSSSPYCQAGSSARFYASVPIRSPRGINIGSLCVFHSTPGVEWTDGYSDVLRGLSQIIMDHLEGNRIKNTLKRSRQIGIGLQKFTDRRPVPLESNLDLFATIKPGTSHPPDQKKADPDLQHSPNPHHEPISPIKPKPLEIPQDQPQRFTSLNTFFDAATIIRESLDVDGCAFYGGDSRNFNHVRSSESDHQSEAFLDRSCFSPTVISDEDDVNSQVQLPCQVLGSSFTQPSDSSPEAVGGLSQLFLSHLLEQYPQGSIFNLESHPTGKFDDRSNFSLDKQSASAAAKIDQISLNEDHPLPGASSISDCEITGSIYEQKELSQAFPDARSVAFIPIWDPQKGMWSIGGFACSRKLRYEFDRDSELPFLRALGILAASEAFRLDTSKADKSKSDVLGSISHELRSPLHGIMLGLELLSDSGLTAAQRNLAYMIETCCRTLLDTTEHLLNYSKVNQASETDKNQAKVLKQSNDDKDISVRAEPTLRSVPLNLIIEDVIESVYAGHSYQQISIAGLFSPPKHRKDSGVQATRRMESAQAAEEAHNTSGSDGQHQQDRNVSVFLLYDPMCQWNFHTIPGAIRRIVMNLFGNSLKYTSRGVIKVSVSQSHPENANSNERIVTLVVEDTGRGISEEFLRNKIFRPFSQEDQLSTGTGLGLSFVHRITSQLGGTISITSQVDVGTKVTVSIPMMLDVTSSTHERGMEEQACYGLRAAVTGSIQTSRIAPSGIISTDNLIERLCCDHLGMTLVAESKAKELRPDVIIFINNGNSSLPASSAAWEEMPVLVVCNDAVLLQKSESACKRRGHSQIQEFITQPTAVNGEEAVLSYKESPGQFRYILMDISMPVMDGLEATRQIRAFEQYNEIPPSLVMAITGLGSESTRNEATRSGVDLFVTKPVKLKELETTLKARGLYV</sequence>
<comment type="catalytic activity">
    <reaction evidence="1">
        <text>ATP + protein L-histidine = ADP + protein N-phospho-L-histidine.</text>
        <dbReference type="EC" id="2.7.13.3"/>
    </reaction>
</comment>
<evidence type="ECO:0000256" key="6">
    <source>
        <dbReference type="PROSITE-ProRule" id="PRU00169"/>
    </source>
</evidence>
<reference evidence="10 11" key="1">
    <citation type="submission" date="2018-06" db="EMBL/GenBank/DDBJ databases">
        <title>Fusarium incarnatum-equiseti species complex species 28.</title>
        <authorList>
            <person name="Gardiner D.M."/>
        </authorList>
    </citation>
    <scope>NUCLEOTIDE SEQUENCE [LARGE SCALE GENOMIC DNA]</scope>
    <source>
        <strain evidence="10 11">FIESC_28</strain>
    </source>
</reference>
<evidence type="ECO:0000256" key="4">
    <source>
        <dbReference type="ARBA" id="ARBA00022679"/>
    </source>
</evidence>
<feature type="region of interest" description="Disordered" evidence="7">
    <location>
        <begin position="1"/>
        <end position="20"/>
    </location>
</feature>
<feature type="modified residue" description="4-aspartylphosphate" evidence="6">
    <location>
        <position position="991"/>
    </location>
</feature>
<dbReference type="InterPro" id="IPR003594">
    <property type="entry name" value="HATPase_dom"/>
</dbReference>
<keyword evidence="5" id="KW-0418">Kinase</keyword>
<dbReference type="EMBL" id="QKXC01000364">
    <property type="protein sequence ID" value="RBR06031.1"/>
    <property type="molecule type" value="Genomic_DNA"/>
</dbReference>
<dbReference type="GO" id="GO:0005886">
    <property type="term" value="C:plasma membrane"/>
    <property type="evidence" value="ECO:0007669"/>
    <property type="project" value="TreeGrafter"/>
</dbReference>
<dbReference type="SUPFAM" id="SSF52172">
    <property type="entry name" value="CheY-like"/>
    <property type="match status" value="1"/>
</dbReference>
<evidence type="ECO:0000259" key="9">
    <source>
        <dbReference type="PROSITE" id="PS50110"/>
    </source>
</evidence>
<dbReference type="CDD" id="cd00082">
    <property type="entry name" value="HisKA"/>
    <property type="match status" value="1"/>
</dbReference>
<organism evidence="10 11">
    <name type="scientific">Fusarium coffeatum</name>
    <dbReference type="NCBI Taxonomy" id="231269"/>
    <lineage>
        <taxon>Eukaryota</taxon>
        <taxon>Fungi</taxon>
        <taxon>Dikarya</taxon>
        <taxon>Ascomycota</taxon>
        <taxon>Pezizomycotina</taxon>
        <taxon>Sordariomycetes</taxon>
        <taxon>Hypocreomycetidae</taxon>
        <taxon>Hypocreales</taxon>
        <taxon>Nectriaceae</taxon>
        <taxon>Fusarium</taxon>
        <taxon>Fusarium incarnatum-equiseti species complex</taxon>
    </lineage>
</organism>
<dbReference type="PANTHER" id="PTHR43047:SF72">
    <property type="entry name" value="OSMOSENSING HISTIDINE PROTEIN KINASE SLN1"/>
    <property type="match status" value="1"/>
</dbReference>
<evidence type="ECO:0000256" key="2">
    <source>
        <dbReference type="ARBA" id="ARBA00012438"/>
    </source>
</evidence>
<dbReference type="GeneID" id="42000632"/>